<evidence type="ECO:0000313" key="7">
    <source>
        <dbReference type="EMBL" id="KJE24474.1"/>
    </source>
</evidence>
<protein>
    <submittedName>
        <fullName evidence="7">Major Facilitator Superfamily transporter</fullName>
    </submittedName>
</protein>
<sequence length="500" mass="51276">MAQASADPTSRQEGAPAPGLMIGALATAGVVVSVMHTLVVPLISDLPELLHSSASNTAWVVTATLLGAAVSTPIVGRLGDMYGKKRMMMVSLVVLIIGSVVCALSTALLPMVAGRALQGLATGLIPLGISVMRDELPPEKLGSALGLMSSSLGIGGALGVPLSAIIAQQVNWHVLFWGAAGLAVLVLLVIWKVIPESPVGDKTHGRFDFVGALGMSAGVLCLLLVISKGSDWGWTKSTTLGLGVAAVVILLAWGFWELRTPSPLVDLRISARRQVLMTNLTSVIIGFAMYGMSLIIPQLLQAPKGTGYGFGQSMIVAGLCFAPFGLVMMLASPVTARLSAAFGSKVTLMLGALTISIGYGLGLVLMNEVWEIIFLACIIGLGVALAYASMPALIMAAVPPTETAAANGLNTLMRSLGTSSSAAVVGVVLAHMTTTFNGATLPSEGGFRLAFVLGAGSALLALLLATFIPGRRASAAVTVPAQREIKTTVTDAETVDAVQA</sequence>
<gene>
    <name evidence="7" type="ORF">FF36_01205</name>
</gene>
<evidence type="ECO:0000256" key="2">
    <source>
        <dbReference type="ARBA" id="ARBA00022692"/>
    </source>
</evidence>
<feature type="transmembrane region" description="Helical" evidence="5">
    <location>
        <begin position="276"/>
        <end position="300"/>
    </location>
</feature>
<evidence type="ECO:0000259" key="6">
    <source>
        <dbReference type="PROSITE" id="PS50850"/>
    </source>
</evidence>
<dbReference type="InterPro" id="IPR011701">
    <property type="entry name" value="MFS"/>
</dbReference>
<dbReference type="GO" id="GO:0005886">
    <property type="term" value="C:plasma membrane"/>
    <property type="evidence" value="ECO:0007669"/>
    <property type="project" value="UniProtKB-SubCell"/>
</dbReference>
<feature type="transmembrane region" description="Helical" evidence="5">
    <location>
        <begin position="56"/>
        <end position="75"/>
    </location>
</feature>
<dbReference type="Pfam" id="PF07690">
    <property type="entry name" value="MFS_1"/>
    <property type="match status" value="1"/>
</dbReference>
<keyword evidence="8" id="KW-1185">Reference proteome</keyword>
<keyword evidence="4 5" id="KW-0472">Membrane</keyword>
<feature type="transmembrane region" description="Helical" evidence="5">
    <location>
        <begin position="174"/>
        <end position="194"/>
    </location>
</feature>
<dbReference type="PANTHER" id="PTHR23501:SF197">
    <property type="entry name" value="COMD"/>
    <property type="match status" value="1"/>
</dbReference>
<feature type="transmembrane region" description="Helical" evidence="5">
    <location>
        <begin position="238"/>
        <end position="256"/>
    </location>
</feature>
<feature type="transmembrane region" description="Helical" evidence="5">
    <location>
        <begin position="20"/>
        <end position="44"/>
    </location>
</feature>
<keyword evidence="2 5" id="KW-0812">Transmembrane</keyword>
<reference evidence="7 8" key="2">
    <citation type="journal article" date="2016" name="Genome Announc.">
        <title>Permanent Draft Genome Sequences for Two Variants of Frankia sp. Strain CpI1, the First Frankia Strain Isolated from Root Nodules of Comptonia peregrina.</title>
        <authorList>
            <person name="Oshone R."/>
            <person name="Hurst S.G.IV."/>
            <person name="Abebe-Akele F."/>
            <person name="Simpson S."/>
            <person name="Morris K."/>
            <person name="Thomas W.K."/>
            <person name="Tisa L.S."/>
        </authorList>
    </citation>
    <scope>NUCLEOTIDE SEQUENCE [LARGE SCALE GENOMIC DNA]</scope>
    <source>
        <strain evidence="8">CpI1-S</strain>
    </source>
</reference>
<dbReference type="GO" id="GO:0022857">
    <property type="term" value="F:transmembrane transporter activity"/>
    <property type="evidence" value="ECO:0007669"/>
    <property type="project" value="InterPro"/>
</dbReference>
<dbReference type="PROSITE" id="PS50850">
    <property type="entry name" value="MFS"/>
    <property type="match status" value="1"/>
</dbReference>
<feature type="transmembrane region" description="Helical" evidence="5">
    <location>
        <begin position="372"/>
        <end position="394"/>
    </location>
</feature>
<keyword evidence="3 5" id="KW-1133">Transmembrane helix</keyword>
<dbReference type="AlphaFoldDB" id="A0A0D8BKF9"/>
<evidence type="ECO:0000256" key="4">
    <source>
        <dbReference type="ARBA" id="ARBA00023136"/>
    </source>
</evidence>
<feature type="transmembrane region" description="Helical" evidence="5">
    <location>
        <begin position="87"/>
        <end position="109"/>
    </location>
</feature>
<dbReference type="PANTHER" id="PTHR23501">
    <property type="entry name" value="MAJOR FACILITATOR SUPERFAMILY"/>
    <property type="match status" value="1"/>
</dbReference>
<feature type="domain" description="Major facilitator superfamily (MFS) profile" evidence="6">
    <location>
        <begin position="21"/>
        <end position="473"/>
    </location>
</feature>
<dbReference type="RefSeq" id="WP_044884020.1">
    <property type="nucleotide sequence ID" value="NZ_JYFN01000006.1"/>
</dbReference>
<accession>A0A0D8BKF9</accession>
<organism evidence="7 8">
    <name type="scientific">Frankia torreyi</name>
    <dbReference type="NCBI Taxonomy" id="1856"/>
    <lineage>
        <taxon>Bacteria</taxon>
        <taxon>Bacillati</taxon>
        <taxon>Actinomycetota</taxon>
        <taxon>Actinomycetes</taxon>
        <taxon>Frankiales</taxon>
        <taxon>Frankiaceae</taxon>
        <taxon>Frankia</taxon>
    </lineage>
</organism>
<evidence type="ECO:0000256" key="5">
    <source>
        <dbReference type="SAM" id="Phobius"/>
    </source>
</evidence>
<dbReference type="InterPro" id="IPR020846">
    <property type="entry name" value="MFS_dom"/>
</dbReference>
<feature type="transmembrane region" description="Helical" evidence="5">
    <location>
        <begin position="312"/>
        <end position="334"/>
    </location>
</feature>
<dbReference type="Gene3D" id="1.20.1250.20">
    <property type="entry name" value="MFS general substrate transporter like domains"/>
    <property type="match status" value="1"/>
</dbReference>
<dbReference type="InterPro" id="IPR036259">
    <property type="entry name" value="MFS_trans_sf"/>
</dbReference>
<dbReference type="Gene3D" id="1.20.1720.10">
    <property type="entry name" value="Multidrug resistance protein D"/>
    <property type="match status" value="1"/>
</dbReference>
<comment type="subcellular location">
    <subcellularLocation>
        <location evidence="1">Cell membrane</location>
        <topology evidence="1">Multi-pass membrane protein</topology>
    </subcellularLocation>
</comment>
<feature type="transmembrane region" description="Helical" evidence="5">
    <location>
        <begin position="206"/>
        <end position="226"/>
    </location>
</feature>
<dbReference type="CDD" id="cd17504">
    <property type="entry name" value="MFS_MMR_MDR_like"/>
    <property type="match status" value="1"/>
</dbReference>
<evidence type="ECO:0000256" key="1">
    <source>
        <dbReference type="ARBA" id="ARBA00004651"/>
    </source>
</evidence>
<comment type="caution">
    <text evidence="7">The sequence shown here is derived from an EMBL/GenBank/DDBJ whole genome shotgun (WGS) entry which is preliminary data.</text>
</comment>
<dbReference type="EMBL" id="JYFN01000006">
    <property type="protein sequence ID" value="KJE24474.1"/>
    <property type="molecule type" value="Genomic_DNA"/>
</dbReference>
<dbReference type="Proteomes" id="UP000032545">
    <property type="component" value="Unassembled WGS sequence"/>
</dbReference>
<dbReference type="PATRIC" id="fig|1502723.3.peg.4989"/>
<reference evidence="8" key="1">
    <citation type="submission" date="2015-02" db="EMBL/GenBank/DDBJ databases">
        <title>Draft Genome of Frankia sp. CpI1-S.</title>
        <authorList>
            <person name="Oshone R.T."/>
            <person name="Ngom M."/>
            <person name="Ghodhbane-Gtari F."/>
            <person name="Gtari M."/>
            <person name="Morris K."/>
            <person name="Thomas K."/>
            <person name="Sen A."/>
            <person name="Tisa L.S."/>
        </authorList>
    </citation>
    <scope>NUCLEOTIDE SEQUENCE [LARGE SCALE GENOMIC DNA]</scope>
    <source>
        <strain evidence="8">CpI1-S</strain>
    </source>
</reference>
<feature type="transmembrane region" description="Helical" evidence="5">
    <location>
        <begin position="144"/>
        <end position="168"/>
    </location>
</feature>
<dbReference type="OrthoDB" id="4484751at2"/>
<dbReference type="SUPFAM" id="SSF103473">
    <property type="entry name" value="MFS general substrate transporter"/>
    <property type="match status" value="1"/>
</dbReference>
<name>A0A0D8BKF9_9ACTN</name>
<proteinExistence type="predicted"/>
<feature type="transmembrane region" description="Helical" evidence="5">
    <location>
        <begin position="446"/>
        <end position="468"/>
    </location>
</feature>
<feature type="transmembrane region" description="Helical" evidence="5">
    <location>
        <begin position="346"/>
        <end position="366"/>
    </location>
</feature>
<evidence type="ECO:0000313" key="8">
    <source>
        <dbReference type="Proteomes" id="UP000032545"/>
    </source>
</evidence>
<evidence type="ECO:0000256" key="3">
    <source>
        <dbReference type="ARBA" id="ARBA00022989"/>
    </source>
</evidence>